<dbReference type="PRINTS" id="PR00081">
    <property type="entry name" value="GDHRDH"/>
</dbReference>
<protein>
    <submittedName>
        <fullName evidence="2">SDR family oxidoreductase</fullName>
    </submittedName>
</protein>
<evidence type="ECO:0000313" key="3">
    <source>
        <dbReference type="Proteomes" id="UP000737555"/>
    </source>
</evidence>
<dbReference type="InterPro" id="IPR036291">
    <property type="entry name" value="NAD(P)-bd_dom_sf"/>
</dbReference>
<comment type="similarity">
    <text evidence="1">Belongs to the short-chain dehydrogenases/reductases (SDR) family.</text>
</comment>
<evidence type="ECO:0000256" key="1">
    <source>
        <dbReference type="ARBA" id="ARBA00006484"/>
    </source>
</evidence>
<dbReference type="PROSITE" id="PS00061">
    <property type="entry name" value="ADH_SHORT"/>
    <property type="match status" value="1"/>
</dbReference>
<dbReference type="PRINTS" id="PR00080">
    <property type="entry name" value="SDRFAMILY"/>
</dbReference>
<dbReference type="FunFam" id="3.40.50.720:FF:000084">
    <property type="entry name" value="Short-chain dehydrogenase reductase"/>
    <property type="match status" value="1"/>
</dbReference>
<dbReference type="SUPFAM" id="SSF51735">
    <property type="entry name" value="NAD(P)-binding Rossmann-fold domains"/>
    <property type="match status" value="1"/>
</dbReference>
<dbReference type="Proteomes" id="UP000737555">
    <property type="component" value="Unassembled WGS sequence"/>
</dbReference>
<dbReference type="InterPro" id="IPR050259">
    <property type="entry name" value="SDR"/>
</dbReference>
<dbReference type="InterPro" id="IPR020904">
    <property type="entry name" value="Sc_DH/Rdtase_CS"/>
</dbReference>
<organism evidence="2 3">
    <name type="scientific">Methanoculleus bourgensis</name>
    <dbReference type="NCBI Taxonomy" id="83986"/>
    <lineage>
        <taxon>Archaea</taxon>
        <taxon>Methanobacteriati</taxon>
        <taxon>Methanobacteriota</taxon>
        <taxon>Stenosarchaea group</taxon>
        <taxon>Methanomicrobia</taxon>
        <taxon>Methanomicrobiales</taxon>
        <taxon>Methanomicrobiaceae</taxon>
        <taxon>Methanoculleus</taxon>
    </lineage>
</organism>
<dbReference type="GO" id="GO:0032787">
    <property type="term" value="P:monocarboxylic acid metabolic process"/>
    <property type="evidence" value="ECO:0007669"/>
    <property type="project" value="UniProtKB-ARBA"/>
</dbReference>
<evidence type="ECO:0000313" key="2">
    <source>
        <dbReference type="EMBL" id="NQS78802.1"/>
    </source>
</evidence>
<name>A0A8T7H4V4_9EURY</name>
<reference evidence="2" key="1">
    <citation type="submission" date="2020-05" db="EMBL/GenBank/DDBJ databases">
        <title>The first insight into the ecology of ammonia-tolerant syntrophic propionate oxidizing bacteria.</title>
        <authorList>
            <person name="Singh A."/>
            <person name="Schnurer A."/>
            <person name="Westerholm M."/>
        </authorList>
    </citation>
    <scope>NUCLEOTIDE SEQUENCE</scope>
    <source>
        <strain evidence="2">MAG54</strain>
    </source>
</reference>
<gene>
    <name evidence="2" type="ORF">HQQ74_08915</name>
</gene>
<dbReference type="Pfam" id="PF13561">
    <property type="entry name" value="adh_short_C2"/>
    <property type="match status" value="1"/>
</dbReference>
<dbReference type="InterPro" id="IPR002347">
    <property type="entry name" value="SDR_fam"/>
</dbReference>
<dbReference type="Gene3D" id="3.40.50.720">
    <property type="entry name" value="NAD(P)-binding Rossmann-like Domain"/>
    <property type="match status" value="1"/>
</dbReference>
<dbReference type="PANTHER" id="PTHR42879">
    <property type="entry name" value="3-OXOACYL-(ACYL-CARRIER-PROTEIN) REDUCTASE"/>
    <property type="match status" value="1"/>
</dbReference>
<accession>A0A8T7H4V4</accession>
<dbReference type="CDD" id="cd05233">
    <property type="entry name" value="SDR_c"/>
    <property type="match status" value="1"/>
</dbReference>
<comment type="caution">
    <text evidence="2">The sequence shown here is derived from an EMBL/GenBank/DDBJ whole genome shotgun (WGS) entry which is preliminary data.</text>
</comment>
<proteinExistence type="inferred from homology"/>
<dbReference type="PANTHER" id="PTHR42879:SF2">
    <property type="entry name" value="3-OXOACYL-[ACYL-CARRIER-PROTEIN] REDUCTASE FABG"/>
    <property type="match status" value="1"/>
</dbReference>
<dbReference type="AlphaFoldDB" id="A0A8T7H4V4"/>
<sequence>MRLKDRVALITGASSGIGLETARLFAGEGASVVVVARRKERLAALVDQIATAGGKAIAVAGDVTREGDIQNAVQTAAATFGRLDIVVNNAGLMDRMDPVADLSDDTWNAVIDVNLTGPMRLFRAAIPEMEKVGGGVFVTIASVGGIRGARAGAAYTASKHGVIGLAMNVAYAYAKRGIRSNVIAPGGVSTEILTGKDLNAEGEKIYMAGIASNIRMGEPMEVARAALFLASDESSLVNGAVVTADAGWTAY</sequence>
<dbReference type="EMBL" id="JABMJE010000146">
    <property type="protein sequence ID" value="NQS78802.1"/>
    <property type="molecule type" value="Genomic_DNA"/>
</dbReference>